<dbReference type="VEuPathDB" id="FungiDB:I7I52_01181"/>
<dbReference type="EMBL" id="JAEVHI010000001">
    <property type="protein sequence ID" value="KAG5303243.1"/>
    <property type="molecule type" value="Genomic_DNA"/>
</dbReference>
<accession>A0A8H8D864</accession>
<comment type="caution">
    <text evidence="1">The sequence shown here is derived from an EMBL/GenBank/DDBJ whole genome shotgun (WGS) entry which is preliminary data.</text>
</comment>
<name>A0A8H8D864_AJECA</name>
<organism evidence="1 2">
    <name type="scientific">Ajellomyces capsulatus</name>
    <name type="common">Darling's disease fungus</name>
    <name type="synonym">Histoplasma capsulatum</name>
    <dbReference type="NCBI Taxonomy" id="5037"/>
    <lineage>
        <taxon>Eukaryota</taxon>
        <taxon>Fungi</taxon>
        <taxon>Dikarya</taxon>
        <taxon>Ascomycota</taxon>
        <taxon>Pezizomycotina</taxon>
        <taxon>Eurotiomycetes</taxon>
        <taxon>Eurotiomycetidae</taxon>
        <taxon>Onygenales</taxon>
        <taxon>Ajellomycetaceae</taxon>
        <taxon>Histoplasma</taxon>
    </lineage>
</organism>
<sequence>MRWSQHRFLTLIRNLQASNRFQISRSPLSILLTGLPLSTPSTKQFYPNLYRRRWLALRR</sequence>
<dbReference type="AlphaFoldDB" id="A0A8H8D864"/>
<evidence type="ECO:0000313" key="2">
    <source>
        <dbReference type="Proteomes" id="UP000670092"/>
    </source>
</evidence>
<reference evidence="1 2" key="1">
    <citation type="submission" date="2021-01" db="EMBL/GenBank/DDBJ databases">
        <title>Chromosome-level genome assembly of a human fungal pathogen reveals clustering of transcriptionally co-regulated genes.</title>
        <authorList>
            <person name="Voorhies M."/>
            <person name="Cohen S."/>
            <person name="Shea T.P."/>
            <person name="Petrus S."/>
            <person name="Munoz J.F."/>
            <person name="Poplawski S."/>
            <person name="Goldman W.E."/>
            <person name="Michael T."/>
            <person name="Cuomo C.A."/>
            <person name="Sil A."/>
            <person name="Beyhan S."/>
        </authorList>
    </citation>
    <scope>NUCLEOTIDE SEQUENCE [LARGE SCALE GENOMIC DNA]</scope>
    <source>
        <strain evidence="1 2">G184AR</strain>
    </source>
</reference>
<protein>
    <submittedName>
        <fullName evidence="1">DUF3115 superfamily domain-containing protein</fullName>
    </submittedName>
</protein>
<proteinExistence type="predicted"/>
<dbReference type="Proteomes" id="UP000670092">
    <property type="component" value="Unassembled WGS sequence"/>
</dbReference>
<gene>
    <name evidence="1" type="ORF">I7I52_01181</name>
</gene>
<evidence type="ECO:0000313" key="1">
    <source>
        <dbReference type="EMBL" id="KAG5303243.1"/>
    </source>
</evidence>